<dbReference type="HOGENOM" id="CLU_1920686_0_0_1"/>
<gene>
    <name evidence="2" type="ORF">POPTR_002G161400</name>
</gene>
<reference evidence="2 3" key="1">
    <citation type="journal article" date="2006" name="Science">
        <title>The genome of black cottonwood, Populus trichocarpa (Torr. &amp; Gray).</title>
        <authorList>
            <person name="Tuskan G.A."/>
            <person name="Difazio S."/>
            <person name="Jansson S."/>
            <person name="Bohlmann J."/>
            <person name="Grigoriev I."/>
            <person name="Hellsten U."/>
            <person name="Putnam N."/>
            <person name="Ralph S."/>
            <person name="Rombauts S."/>
            <person name="Salamov A."/>
            <person name="Schein J."/>
            <person name="Sterck L."/>
            <person name="Aerts A."/>
            <person name="Bhalerao R.R."/>
            <person name="Bhalerao R.P."/>
            <person name="Blaudez D."/>
            <person name="Boerjan W."/>
            <person name="Brun A."/>
            <person name="Brunner A."/>
            <person name="Busov V."/>
            <person name="Campbell M."/>
            <person name="Carlson J."/>
            <person name="Chalot M."/>
            <person name="Chapman J."/>
            <person name="Chen G.L."/>
            <person name="Cooper D."/>
            <person name="Coutinho P.M."/>
            <person name="Couturier J."/>
            <person name="Covert S."/>
            <person name="Cronk Q."/>
            <person name="Cunningham R."/>
            <person name="Davis J."/>
            <person name="Degroeve S."/>
            <person name="Dejardin A."/>
            <person name="Depamphilis C."/>
            <person name="Detter J."/>
            <person name="Dirks B."/>
            <person name="Dubchak I."/>
            <person name="Duplessis S."/>
            <person name="Ehlting J."/>
            <person name="Ellis B."/>
            <person name="Gendler K."/>
            <person name="Goodstein D."/>
            <person name="Gribskov M."/>
            <person name="Grimwood J."/>
            <person name="Groover A."/>
            <person name="Gunter L."/>
            <person name="Hamberger B."/>
            <person name="Heinze B."/>
            <person name="Helariutta Y."/>
            <person name="Henrissat B."/>
            <person name="Holligan D."/>
            <person name="Holt R."/>
            <person name="Huang W."/>
            <person name="Islam-Faridi N."/>
            <person name="Jones S."/>
            <person name="Jones-Rhoades M."/>
            <person name="Jorgensen R."/>
            <person name="Joshi C."/>
            <person name="Kangasjarvi J."/>
            <person name="Karlsson J."/>
            <person name="Kelleher C."/>
            <person name="Kirkpatrick R."/>
            <person name="Kirst M."/>
            <person name="Kohler A."/>
            <person name="Kalluri U."/>
            <person name="Larimer F."/>
            <person name="Leebens-Mack J."/>
            <person name="Leple J.C."/>
            <person name="Locascio P."/>
            <person name="Lou Y."/>
            <person name="Lucas S."/>
            <person name="Martin F."/>
            <person name="Montanini B."/>
            <person name="Napoli C."/>
            <person name="Nelson D.R."/>
            <person name="Nelson C."/>
            <person name="Nieminen K."/>
            <person name="Nilsson O."/>
            <person name="Pereda V."/>
            <person name="Peter G."/>
            <person name="Philippe R."/>
            <person name="Pilate G."/>
            <person name="Poliakov A."/>
            <person name="Razumovskaya J."/>
            <person name="Richardson P."/>
            <person name="Rinaldi C."/>
            <person name="Ritland K."/>
            <person name="Rouze P."/>
            <person name="Ryaboy D."/>
            <person name="Schmutz J."/>
            <person name="Schrader J."/>
            <person name="Segerman B."/>
            <person name="Shin H."/>
            <person name="Siddiqui A."/>
            <person name="Sterky F."/>
            <person name="Terry A."/>
            <person name="Tsai C.J."/>
            <person name="Uberbacher E."/>
            <person name="Unneberg P."/>
            <person name="Vahala J."/>
            <person name="Wall K."/>
            <person name="Wessler S."/>
            <person name="Yang G."/>
            <person name="Yin T."/>
            <person name="Douglas C."/>
            <person name="Marra M."/>
            <person name="Sandberg G."/>
            <person name="Van de Peer Y."/>
            <person name="Rokhsar D."/>
        </authorList>
    </citation>
    <scope>NUCLEOTIDE SEQUENCE [LARGE SCALE GENOMIC DNA]</scope>
    <source>
        <strain evidence="3">cv. Nisqually</strain>
    </source>
</reference>
<protein>
    <submittedName>
        <fullName evidence="2">Uncharacterized protein</fullName>
    </submittedName>
</protein>
<keyword evidence="1" id="KW-0472">Membrane</keyword>
<name>U5GT20_POPTR</name>
<keyword evidence="3" id="KW-1185">Reference proteome</keyword>
<evidence type="ECO:0000256" key="1">
    <source>
        <dbReference type="SAM" id="Phobius"/>
    </source>
</evidence>
<organism evidence="2 3">
    <name type="scientific">Populus trichocarpa</name>
    <name type="common">Western balsam poplar</name>
    <name type="synonym">Populus balsamifera subsp. trichocarpa</name>
    <dbReference type="NCBI Taxonomy" id="3694"/>
    <lineage>
        <taxon>Eukaryota</taxon>
        <taxon>Viridiplantae</taxon>
        <taxon>Streptophyta</taxon>
        <taxon>Embryophyta</taxon>
        <taxon>Tracheophyta</taxon>
        <taxon>Spermatophyta</taxon>
        <taxon>Magnoliopsida</taxon>
        <taxon>eudicotyledons</taxon>
        <taxon>Gunneridae</taxon>
        <taxon>Pentapetalae</taxon>
        <taxon>rosids</taxon>
        <taxon>fabids</taxon>
        <taxon>Malpighiales</taxon>
        <taxon>Salicaceae</taxon>
        <taxon>Saliceae</taxon>
        <taxon>Populus</taxon>
    </lineage>
</organism>
<evidence type="ECO:0000313" key="3">
    <source>
        <dbReference type="Proteomes" id="UP000006729"/>
    </source>
</evidence>
<evidence type="ECO:0000313" key="2">
    <source>
        <dbReference type="EMBL" id="PNT50000.1"/>
    </source>
</evidence>
<keyword evidence="1" id="KW-0812">Transmembrane</keyword>
<sequence length="132" mass="15185">MITRKIARKKIDAVKHQVRRMMINLFLGVKIRNLLPKSQNCLAVERTLITVEMVITLFCPVFCSIACLLYKFSSINYEFSTTVVNEKQSPSSLLAQEVDNKINAGGMPIDFVNFSGIRQIFTFCFKEFWYSS</sequence>
<feature type="transmembrane region" description="Helical" evidence="1">
    <location>
        <begin position="48"/>
        <end position="70"/>
    </location>
</feature>
<dbReference type="AlphaFoldDB" id="U5GT20"/>
<dbReference type="InParanoid" id="U5GT20"/>
<dbReference type="Proteomes" id="UP000006729">
    <property type="component" value="Chromosome 2"/>
</dbReference>
<keyword evidence="1" id="KW-1133">Transmembrane helix</keyword>
<dbReference type="EMBL" id="CM009291">
    <property type="protein sequence ID" value="PNT50000.1"/>
    <property type="molecule type" value="Genomic_DNA"/>
</dbReference>
<accession>U5GT20</accession>
<proteinExistence type="predicted"/>